<evidence type="ECO:0000256" key="1">
    <source>
        <dbReference type="ARBA" id="ARBA00004245"/>
    </source>
</evidence>
<organism evidence="8 9">
    <name type="scientific">Dioscorea cayennensis subsp. rotundata</name>
    <name type="common">White Guinea yam</name>
    <name type="synonym">Dioscorea rotundata</name>
    <dbReference type="NCBI Taxonomy" id="55577"/>
    <lineage>
        <taxon>Eukaryota</taxon>
        <taxon>Viridiplantae</taxon>
        <taxon>Streptophyta</taxon>
        <taxon>Embryophyta</taxon>
        <taxon>Tracheophyta</taxon>
        <taxon>Spermatophyta</taxon>
        <taxon>Magnoliopsida</taxon>
        <taxon>Liliopsida</taxon>
        <taxon>Dioscoreales</taxon>
        <taxon>Dioscoreaceae</taxon>
        <taxon>Dioscorea</taxon>
    </lineage>
</organism>
<feature type="domain" description="TPX2 C-terminal" evidence="7">
    <location>
        <begin position="7"/>
        <end position="64"/>
    </location>
</feature>
<reference evidence="9" key="1">
    <citation type="submission" date="2025-08" db="UniProtKB">
        <authorList>
            <consortium name="RefSeq"/>
        </authorList>
    </citation>
    <scope>IDENTIFICATION</scope>
</reference>
<dbReference type="InterPro" id="IPR027329">
    <property type="entry name" value="TPX2_C"/>
</dbReference>
<evidence type="ECO:0000256" key="5">
    <source>
        <dbReference type="ARBA" id="ARBA00023212"/>
    </source>
</evidence>
<evidence type="ECO:0000313" key="9">
    <source>
        <dbReference type="RefSeq" id="XP_039122775.1"/>
    </source>
</evidence>
<dbReference type="GeneID" id="120259265"/>
<feature type="region of interest" description="Disordered" evidence="6">
    <location>
        <begin position="1"/>
        <end position="28"/>
    </location>
</feature>
<proteinExistence type="inferred from homology"/>
<evidence type="ECO:0000256" key="2">
    <source>
        <dbReference type="ARBA" id="ARBA00005885"/>
    </source>
</evidence>
<dbReference type="GO" id="GO:0005874">
    <property type="term" value="C:microtubule"/>
    <property type="evidence" value="ECO:0007669"/>
    <property type="project" value="UniProtKB-KW"/>
</dbReference>
<feature type="compositionally biased region" description="Basic and acidic residues" evidence="6">
    <location>
        <begin position="61"/>
        <end position="73"/>
    </location>
</feature>
<dbReference type="AlphaFoldDB" id="A0AB40B633"/>
<keyword evidence="8" id="KW-1185">Reference proteome</keyword>
<keyword evidence="4" id="KW-0493">Microtubule</keyword>
<evidence type="ECO:0000256" key="3">
    <source>
        <dbReference type="ARBA" id="ARBA00022490"/>
    </source>
</evidence>
<evidence type="ECO:0000256" key="4">
    <source>
        <dbReference type="ARBA" id="ARBA00022701"/>
    </source>
</evidence>
<dbReference type="RefSeq" id="XP_039122775.1">
    <property type="nucleotide sequence ID" value="XM_039266841.1"/>
</dbReference>
<evidence type="ECO:0000259" key="7">
    <source>
        <dbReference type="Pfam" id="PF06886"/>
    </source>
</evidence>
<feature type="compositionally biased region" description="Basic and acidic residues" evidence="6">
    <location>
        <begin position="109"/>
        <end position="118"/>
    </location>
</feature>
<evidence type="ECO:0000313" key="8">
    <source>
        <dbReference type="Proteomes" id="UP001515500"/>
    </source>
</evidence>
<keyword evidence="5" id="KW-0206">Cytoskeleton</keyword>
<evidence type="ECO:0000256" key="6">
    <source>
        <dbReference type="SAM" id="MobiDB-lite"/>
    </source>
</evidence>
<comment type="subcellular location">
    <subcellularLocation>
        <location evidence="1">Cytoplasm</location>
        <location evidence="1">Cytoskeleton</location>
    </subcellularLocation>
</comment>
<feature type="compositionally biased region" description="Basic and acidic residues" evidence="6">
    <location>
        <begin position="7"/>
        <end position="16"/>
    </location>
</feature>
<name>A0AB40B633_DIOCR</name>
<dbReference type="Pfam" id="PF06886">
    <property type="entry name" value="TPX2"/>
    <property type="match status" value="1"/>
</dbReference>
<feature type="compositionally biased region" description="Basic and acidic residues" evidence="6">
    <location>
        <begin position="127"/>
        <end position="136"/>
    </location>
</feature>
<dbReference type="Proteomes" id="UP001515500">
    <property type="component" value="Chromosome 4"/>
</dbReference>
<feature type="compositionally biased region" description="Polar residues" evidence="6">
    <location>
        <begin position="77"/>
        <end position="98"/>
    </location>
</feature>
<feature type="region of interest" description="Disordered" evidence="6">
    <location>
        <begin position="44"/>
        <end position="174"/>
    </location>
</feature>
<accession>A0AB40B633</accession>
<gene>
    <name evidence="9" type="primary">LOC120259265</name>
</gene>
<feature type="compositionally biased region" description="Low complexity" evidence="6">
    <location>
        <begin position="159"/>
        <end position="174"/>
    </location>
</feature>
<protein>
    <submittedName>
        <fullName evidence="9">Protein WVD2-like 4 isoform X2</fullName>
    </submittedName>
</protein>
<keyword evidence="3" id="KW-0963">Cytoplasm</keyword>
<comment type="similarity">
    <text evidence="2">Belongs to the TPX2 family.</text>
</comment>
<sequence length="174" mass="19440">MNQMKGKVSEKEEIGTKKLNLNSKAKHSIEELEIKLKKSSTFKASPLPSFYSKRIASPKAKQLEKEEEKEKNKLQKSATFKPSPSPNFYQKNPANSRNPDLAVKSKSLSRAESKKMDLTTKTAPQIARERTRETIKKLFKGPWKASNAKQDAETKNSENGEVSSSEGNNVAVDA</sequence>